<feature type="transmembrane region" description="Helical" evidence="6">
    <location>
        <begin position="124"/>
        <end position="153"/>
    </location>
</feature>
<reference evidence="9" key="1">
    <citation type="journal article" date="2019" name="Int. J. Syst. Evol. Microbiol.">
        <title>The Global Catalogue of Microorganisms (GCM) 10K type strain sequencing project: providing services to taxonomists for standard genome sequencing and annotation.</title>
        <authorList>
            <consortium name="The Broad Institute Genomics Platform"/>
            <consortium name="The Broad Institute Genome Sequencing Center for Infectious Disease"/>
            <person name="Wu L."/>
            <person name="Ma J."/>
        </authorList>
    </citation>
    <scope>NUCLEOTIDE SEQUENCE [LARGE SCALE GENOMIC DNA]</scope>
    <source>
        <strain evidence="9">CCUG 42722</strain>
    </source>
</reference>
<dbReference type="PROSITE" id="PS51012">
    <property type="entry name" value="ABC_TM2"/>
    <property type="match status" value="1"/>
</dbReference>
<keyword evidence="3 6" id="KW-1133">Transmembrane helix</keyword>
<dbReference type="Proteomes" id="UP001596011">
    <property type="component" value="Unassembled WGS sequence"/>
</dbReference>
<evidence type="ECO:0000256" key="4">
    <source>
        <dbReference type="ARBA" id="ARBA00023136"/>
    </source>
</evidence>
<evidence type="ECO:0000256" key="1">
    <source>
        <dbReference type="ARBA" id="ARBA00004141"/>
    </source>
</evidence>
<keyword evidence="4 6" id="KW-0472">Membrane</keyword>
<dbReference type="InterPro" id="IPR000412">
    <property type="entry name" value="ABC_2_transport"/>
</dbReference>
<keyword evidence="6" id="KW-1003">Cell membrane</keyword>
<evidence type="ECO:0000313" key="8">
    <source>
        <dbReference type="EMBL" id="MFC4631175.1"/>
    </source>
</evidence>
<dbReference type="InterPro" id="IPR013525">
    <property type="entry name" value="ABC2_TM"/>
</dbReference>
<evidence type="ECO:0000256" key="2">
    <source>
        <dbReference type="ARBA" id="ARBA00022692"/>
    </source>
</evidence>
<keyword evidence="9" id="KW-1185">Reference proteome</keyword>
<feature type="transmembrane region" description="Helical" evidence="6">
    <location>
        <begin position="159"/>
        <end position="181"/>
    </location>
</feature>
<dbReference type="PIRSF" id="PIRSF006648">
    <property type="entry name" value="DrrB"/>
    <property type="match status" value="1"/>
</dbReference>
<feature type="domain" description="ABC transmembrane type-2" evidence="7">
    <location>
        <begin position="38"/>
        <end position="270"/>
    </location>
</feature>
<dbReference type="InterPro" id="IPR047817">
    <property type="entry name" value="ABC2_TM_bact-type"/>
</dbReference>
<evidence type="ECO:0000259" key="7">
    <source>
        <dbReference type="PROSITE" id="PS51012"/>
    </source>
</evidence>
<feature type="transmembrane region" description="Helical" evidence="6">
    <location>
        <begin position="246"/>
        <end position="267"/>
    </location>
</feature>
<dbReference type="EMBL" id="JBHSFI010000008">
    <property type="protein sequence ID" value="MFC4631175.1"/>
    <property type="molecule type" value="Genomic_DNA"/>
</dbReference>
<comment type="similarity">
    <text evidence="6">Belongs to the ABC-2 integral membrane protein family.</text>
</comment>
<keyword evidence="6" id="KW-0813">Transport</keyword>
<sequence>MTAVGQAAPAPARRHGGGTRGFGKLLATELKVWLRDPTTVFFALVFPTMLLLGLGLAIPSFQEPMIDAPPPWNEAPGITSYLPTVVALAVGTIALTTMPVQFATLREKGILKRLSTTPMPPQNLIGAHMVINMVALIVSAGVAVVSAMVVLGVPFAADPLVVLLVLVLSTTAMFSLGLLVAARAEKGTTASGLGMLIYFPSLMFSGVWVPLPIMPEWMQNIGLYLPLGASAQGLTIGWFGNEGFPLAQVLVLVAWTLVLFPLGVKLFRWS</sequence>
<keyword evidence="2 6" id="KW-0812">Transmembrane</keyword>
<dbReference type="PANTHER" id="PTHR43027">
    <property type="entry name" value="DOXORUBICIN RESISTANCE ABC TRANSPORTER PERMEASE PROTEIN DRRC-RELATED"/>
    <property type="match status" value="1"/>
</dbReference>
<feature type="transmembrane region" description="Helical" evidence="6">
    <location>
        <begin position="81"/>
        <end position="103"/>
    </location>
</feature>
<feature type="transmembrane region" description="Helical" evidence="6">
    <location>
        <begin position="40"/>
        <end position="61"/>
    </location>
</feature>
<organism evidence="8 9">
    <name type="scientific">Promicromonospora alba</name>
    <dbReference type="NCBI Taxonomy" id="1616110"/>
    <lineage>
        <taxon>Bacteria</taxon>
        <taxon>Bacillati</taxon>
        <taxon>Actinomycetota</taxon>
        <taxon>Actinomycetes</taxon>
        <taxon>Micrococcales</taxon>
        <taxon>Promicromonosporaceae</taxon>
        <taxon>Promicromonospora</taxon>
    </lineage>
</organism>
<accession>A0ABV9HQJ9</accession>
<dbReference type="Pfam" id="PF01061">
    <property type="entry name" value="ABC2_membrane"/>
    <property type="match status" value="1"/>
</dbReference>
<evidence type="ECO:0000313" key="9">
    <source>
        <dbReference type="Proteomes" id="UP001596011"/>
    </source>
</evidence>
<keyword evidence="5" id="KW-0046">Antibiotic resistance</keyword>
<proteinExistence type="inferred from homology"/>
<gene>
    <name evidence="8" type="ORF">ACFO6V_23210</name>
</gene>
<dbReference type="PANTHER" id="PTHR43027:SF2">
    <property type="entry name" value="TRANSPORT PERMEASE PROTEIN"/>
    <property type="match status" value="1"/>
</dbReference>
<name>A0ABV9HQJ9_9MICO</name>
<comment type="caution">
    <text evidence="8">The sequence shown here is derived from an EMBL/GenBank/DDBJ whole genome shotgun (WGS) entry which is preliminary data.</text>
</comment>
<dbReference type="PRINTS" id="PR00164">
    <property type="entry name" value="ABC2TRNSPORT"/>
</dbReference>
<protein>
    <recommendedName>
        <fullName evidence="6">Transport permease protein</fullName>
    </recommendedName>
</protein>
<comment type="subcellular location">
    <subcellularLocation>
        <location evidence="6">Cell membrane</location>
        <topology evidence="6">Multi-pass membrane protein</topology>
    </subcellularLocation>
    <subcellularLocation>
        <location evidence="1">Membrane</location>
        <topology evidence="1">Multi-pass membrane protein</topology>
    </subcellularLocation>
</comment>
<dbReference type="InterPro" id="IPR052902">
    <property type="entry name" value="ABC-2_transporter"/>
</dbReference>
<dbReference type="RefSeq" id="WP_377140058.1">
    <property type="nucleotide sequence ID" value="NZ_JBHSFI010000008.1"/>
</dbReference>
<evidence type="ECO:0000256" key="5">
    <source>
        <dbReference type="ARBA" id="ARBA00023251"/>
    </source>
</evidence>
<evidence type="ECO:0000256" key="3">
    <source>
        <dbReference type="ARBA" id="ARBA00022989"/>
    </source>
</evidence>
<feature type="transmembrane region" description="Helical" evidence="6">
    <location>
        <begin position="193"/>
        <end position="211"/>
    </location>
</feature>
<evidence type="ECO:0000256" key="6">
    <source>
        <dbReference type="RuleBase" id="RU361157"/>
    </source>
</evidence>